<dbReference type="InterPro" id="IPR001119">
    <property type="entry name" value="SLH_dom"/>
</dbReference>
<evidence type="ECO:0000259" key="1">
    <source>
        <dbReference type="PROSITE" id="PS51272"/>
    </source>
</evidence>
<proteinExistence type="predicted"/>
<comment type="caution">
    <text evidence="2">The sequence shown here is derived from an EMBL/GenBank/DDBJ whole genome shotgun (WGS) entry which is preliminary data.</text>
</comment>
<evidence type="ECO:0000313" key="2">
    <source>
        <dbReference type="EMBL" id="MPN53871.1"/>
    </source>
</evidence>
<organism evidence="2">
    <name type="scientific">bioreactor metagenome</name>
    <dbReference type="NCBI Taxonomy" id="1076179"/>
    <lineage>
        <taxon>unclassified sequences</taxon>
        <taxon>metagenomes</taxon>
        <taxon>ecological metagenomes</taxon>
    </lineage>
</organism>
<gene>
    <name evidence="2" type="ORF">SDC9_201539</name>
</gene>
<feature type="domain" description="SLH" evidence="1">
    <location>
        <begin position="9"/>
        <end position="67"/>
    </location>
</feature>
<accession>A0A645IR74</accession>
<name>A0A645IR74_9ZZZZ</name>
<reference evidence="2" key="1">
    <citation type="submission" date="2019-08" db="EMBL/GenBank/DDBJ databases">
        <authorList>
            <person name="Kucharzyk K."/>
            <person name="Murdoch R.W."/>
            <person name="Higgins S."/>
            <person name="Loffler F."/>
        </authorList>
    </citation>
    <scope>NUCLEOTIDE SEQUENCE</scope>
</reference>
<dbReference type="EMBL" id="VSSQ01121470">
    <property type="protein sequence ID" value="MPN53871.1"/>
    <property type="molecule type" value="Genomic_DNA"/>
</dbReference>
<dbReference type="AlphaFoldDB" id="A0A645IR74"/>
<dbReference type="Pfam" id="PF00395">
    <property type="entry name" value="SLH"/>
    <property type="match status" value="1"/>
</dbReference>
<sequence>MVVSDSSEAITYADYSSIGKYYEEAVISMQQAGIMTGDTNKNFNPKSNATRAEVSSMLYRYILQTVK</sequence>
<protein>
    <recommendedName>
        <fullName evidence="1">SLH domain-containing protein</fullName>
    </recommendedName>
</protein>
<dbReference type="PROSITE" id="PS51272">
    <property type="entry name" value="SLH"/>
    <property type="match status" value="1"/>
</dbReference>